<gene>
    <name evidence="1" type="ORF">METZ01_LOCUS436916</name>
</gene>
<proteinExistence type="predicted"/>
<accession>A0A382YLA6</accession>
<organism evidence="1">
    <name type="scientific">marine metagenome</name>
    <dbReference type="NCBI Taxonomy" id="408172"/>
    <lineage>
        <taxon>unclassified sequences</taxon>
        <taxon>metagenomes</taxon>
        <taxon>ecological metagenomes</taxon>
    </lineage>
</organism>
<dbReference type="AlphaFoldDB" id="A0A382YLA6"/>
<sequence length="66" mass="7469">MCDCGHFGGESPNSMHIDRFQNGHGACRECKCSQFTWVGFCDAYGKSLTTDEVKKMSVELQRQRGY</sequence>
<dbReference type="EMBL" id="UINC01176775">
    <property type="protein sequence ID" value="SVD84062.1"/>
    <property type="molecule type" value="Genomic_DNA"/>
</dbReference>
<protein>
    <submittedName>
        <fullName evidence="1">Uncharacterized protein</fullName>
    </submittedName>
</protein>
<name>A0A382YLA6_9ZZZZ</name>
<evidence type="ECO:0000313" key="1">
    <source>
        <dbReference type="EMBL" id="SVD84062.1"/>
    </source>
</evidence>
<reference evidence="1" key="1">
    <citation type="submission" date="2018-05" db="EMBL/GenBank/DDBJ databases">
        <authorList>
            <person name="Lanie J.A."/>
            <person name="Ng W.-L."/>
            <person name="Kazmierczak K.M."/>
            <person name="Andrzejewski T.M."/>
            <person name="Davidsen T.M."/>
            <person name="Wayne K.J."/>
            <person name="Tettelin H."/>
            <person name="Glass J.I."/>
            <person name="Rusch D."/>
            <person name="Podicherti R."/>
            <person name="Tsui H.-C.T."/>
            <person name="Winkler M.E."/>
        </authorList>
    </citation>
    <scope>NUCLEOTIDE SEQUENCE</scope>
</reference>